<keyword evidence="2" id="KW-1185">Reference proteome</keyword>
<name>A0A3S4U7H4_9ACTN</name>
<evidence type="ECO:0000313" key="1">
    <source>
        <dbReference type="EMBL" id="VEH71201.1"/>
    </source>
</evidence>
<sequence length="68" mass="7777">MLKPAVTVESGVLFAHTIWWAITNHKKTRCPRFHYEKYVCASEENGLTCWNTETGHGAFMNRDGADTF</sequence>
<proteinExistence type="predicted"/>
<organism evidence="1 2">
    <name type="scientific">Arachnia propionica</name>
    <dbReference type="NCBI Taxonomy" id="1750"/>
    <lineage>
        <taxon>Bacteria</taxon>
        <taxon>Bacillati</taxon>
        <taxon>Actinomycetota</taxon>
        <taxon>Actinomycetes</taxon>
        <taxon>Propionibacteriales</taxon>
        <taxon>Propionibacteriaceae</taxon>
        <taxon>Arachnia</taxon>
    </lineage>
</organism>
<gene>
    <name evidence="1" type="ORF">NCTC12967_02519</name>
</gene>
<dbReference type="EMBL" id="LR134406">
    <property type="protein sequence ID" value="VEH71201.1"/>
    <property type="molecule type" value="Genomic_DNA"/>
</dbReference>
<dbReference type="AlphaFoldDB" id="A0A3S4U7H4"/>
<reference evidence="1 2" key="1">
    <citation type="submission" date="2018-12" db="EMBL/GenBank/DDBJ databases">
        <authorList>
            <consortium name="Pathogen Informatics"/>
        </authorList>
    </citation>
    <scope>NUCLEOTIDE SEQUENCE [LARGE SCALE GENOMIC DNA]</scope>
    <source>
        <strain evidence="1 2">NCTC12967</strain>
    </source>
</reference>
<dbReference type="Proteomes" id="UP000273044">
    <property type="component" value="Chromosome"/>
</dbReference>
<accession>A0A3S4U7H4</accession>
<protein>
    <submittedName>
        <fullName evidence="1">Uncharacterized protein</fullName>
    </submittedName>
</protein>
<evidence type="ECO:0000313" key="2">
    <source>
        <dbReference type="Proteomes" id="UP000273044"/>
    </source>
</evidence>